<dbReference type="Pfam" id="PF07370">
    <property type="entry name" value="DUF1489"/>
    <property type="match status" value="1"/>
</dbReference>
<gene>
    <name evidence="1" type="ORF">D3M59_05365</name>
</gene>
<dbReference type="OrthoDB" id="9798292at2"/>
<reference evidence="1 2" key="1">
    <citation type="submission" date="2018-09" db="EMBL/GenBank/DDBJ databases">
        <title>Sphingomonas sp. DAC4.</title>
        <authorList>
            <person name="Seo T."/>
        </authorList>
    </citation>
    <scope>NUCLEOTIDE SEQUENCE [LARGE SCALE GENOMIC DNA]</scope>
    <source>
        <strain evidence="1 2">DAC4</strain>
    </source>
</reference>
<comment type="caution">
    <text evidence="1">The sequence shown here is derived from an EMBL/GenBank/DDBJ whole genome shotgun (WGS) entry which is preliminary data.</text>
</comment>
<dbReference type="InterPro" id="IPR008320">
    <property type="entry name" value="UCP032025"/>
</dbReference>
<dbReference type="EMBL" id="QXTF01000001">
    <property type="protein sequence ID" value="RIX32376.1"/>
    <property type="molecule type" value="Genomic_DNA"/>
</dbReference>
<organism evidence="1 2">
    <name type="scientific">Sphingomonas edaphi</name>
    <dbReference type="NCBI Taxonomy" id="2315689"/>
    <lineage>
        <taxon>Bacteria</taxon>
        <taxon>Pseudomonadati</taxon>
        <taxon>Pseudomonadota</taxon>
        <taxon>Alphaproteobacteria</taxon>
        <taxon>Sphingomonadales</taxon>
        <taxon>Sphingomonadaceae</taxon>
        <taxon>Sphingomonas</taxon>
    </lineage>
</organism>
<accession>A0A418Q398</accession>
<protein>
    <submittedName>
        <fullName evidence="1">DUF1489 family protein</fullName>
    </submittedName>
</protein>
<evidence type="ECO:0000313" key="1">
    <source>
        <dbReference type="EMBL" id="RIX32376.1"/>
    </source>
</evidence>
<dbReference type="Proteomes" id="UP000285023">
    <property type="component" value="Unassembled WGS sequence"/>
</dbReference>
<dbReference type="RefSeq" id="WP_119532254.1">
    <property type="nucleotide sequence ID" value="NZ_QXTF01000001.1"/>
</dbReference>
<evidence type="ECO:0000313" key="2">
    <source>
        <dbReference type="Proteomes" id="UP000285023"/>
    </source>
</evidence>
<sequence length="132" mass="14568">MPLHLTKVAVGCASVEALQNRIARRVSGEVVRVPTRMRPKRMSELVGGSLHWIVKHRIVARQEILRFEDRSDGRIDIVCAADVVTVAPTPKRAHQGWRYLEDEDAPRGEGDGSGIGELPPRLYGKLAALALV</sequence>
<name>A0A418Q398_9SPHN</name>
<dbReference type="PIRSF" id="PIRSF032025">
    <property type="entry name" value="UCP032025"/>
    <property type="match status" value="1"/>
</dbReference>
<keyword evidence="2" id="KW-1185">Reference proteome</keyword>
<dbReference type="AlphaFoldDB" id="A0A418Q398"/>
<proteinExistence type="predicted"/>